<dbReference type="EMBL" id="HACG01030096">
    <property type="protein sequence ID" value="CEK76961.1"/>
    <property type="molecule type" value="Transcribed_RNA"/>
</dbReference>
<proteinExistence type="predicted"/>
<evidence type="ECO:0000313" key="1">
    <source>
        <dbReference type="EMBL" id="CEK76961.1"/>
    </source>
</evidence>
<dbReference type="AlphaFoldDB" id="A0A0B7AAE7"/>
<accession>A0A0B7AAE7</accession>
<feature type="non-terminal residue" evidence="1">
    <location>
        <position position="1"/>
    </location>
</feature>
<protein>
    <submittedName>
        <fullName evidence="1">Uncharacterized protein</fullName>
    </submittedName>
</protein>
<reference evidence="1" key="1">
    <citation type="submission" date="2014-12" db="EMBL/GenBank/DDBJ databases">
        <title>Insight into the proteome of Arion vulgaris.</title>
        <authorList>
            <person name="Aradska J."/>
            <person name="Bulat T."/>
            <person name="Smidak R."/>
            <person name="Sarate P."/>
            <person name="Gangsoo J."/>
            <person name="Sialana F."/>
            <person name="Bilban M."/>
            <person name="Lubec G."/>
        </authorList>
    </citation>
    <scope>NUCLEOTIDE SEQUENCE</scope>
    <source>
        <tissue evidence="1">Skin</tissue>
    </source>
</reference>
<name>A0A0B7AAE7_9EUPU</name>
<organism evidence="1">
    <name type="scientific">Arion vulgaris</name>
    <dbReference type="NCBI Taxonomy" id="1028688"/>
    <lineage>
        <taxon>Eukaryota</taxon>
        <taxon>Metazoa</taxon>
        <taxon>Spiralia</taxon>
        <taxon>Lophotrochozoa</taxon>
        <taxon>Mollusca</taxon>
        <taxon>Gastropoda</taxon>
        <taxon>Heterobranchia</taxon>
        <taxon>Euthyneura</taxon>
        <taxon>Panpulmonata</taxon>
        <taxon>Eupulmonata</taxon>
        <taxon>Stylommatophora</taxon>
        <taxon>Helicina</taxon>
        <taxon>Arionoidea</taxon>
        <taxon>Arionidae</taxon>
        <taxon>Arion</taxon>
    </lineage>
</organism>
<gene>
    <name evidence="1" type="primary">ORF102324</name>
</gene>
<sequence length="64" mass="7007">RVQFQPAFSGFALHYRLTSPADLQGQQVSAEINCVTVELTGGILLSKVFGSHPIWSDNIFVSDL</sequence>